<dbReference type="Proteomes" id="UP001054889">
    <property type="component" value="Unassembled WGS sequence"/>
</dbReference>
<feature type="chain" id="PRO_5043898978" description="Ripening-related protein 6" evidence="5">
    <location>
        <begin position="25"/>
        <end position="236"/>
    </location>
</feature>
<comment type="caution">
    <text evidence="6">The sequence shown here is derived from an EMBL/GenBank/DDBJ whole genome shotgun (WGS) entry which is preliminary data.</text>
</comment>
<protein>
    <recommendedName>
        <fullName evidence="8">Ripening-related protein 6</fullName>
    </recommendedName>
</protein>
<dbReference type="Pfam" id="PF24300">
    <property type="entry name" value="KWL1"/>
    <property type="match status" value="2"/>
</dbReference>
<evidence type="ECO:0000313" key="6">
    <source>
        <dbReference type="EMBL" id="GJN20933.1"/>
    </source>
</evidence>
<dbReference type="PANTHER" id="PTHR33191:SF80">
    <property type="entry name" value="RIPENING-RELATED PROTEIN 6-RELATED"/>
    <property type="match status" value="1"/>
</dbReference>
<dbReference type="Gene3D" id="2.40.40.10">
    <property type="entry name" value="RlpA-like domain"/>
    <property type="match status" value="2"/>
</dbReference>
<evidence type="ECO:0000313" key="7">
    <source>
        <dbReference type="Proteomes" id="UP001054889"/>
    </source>
</evidence>
<organism evidence="6 7">
    <name type="scientific">Eleusine coracana subsp. coracana</name>
    <dbReference type="NCBI Taxonomy" id="191504"/>
    <lineage>
        <taxon>Eukaryota</taxon>
        <taxon>Viridiplantae</taxon>
        <taxon>Streptophyta</taxon>
        <taxon>Embryophyta</taxon>
        <taxon>Tracheophyta</taxon>
        <taxon>Spermatophyta</taxon>
        <taxon>Magnoliopsida</taxon>
        <taxon>Liliopsida</taxon>
        <taxon>Poales</taxon>
        <taxon>Poaceae</taxon>
        <taxon>PACMAD clade</taxon>
        <taxon>Chloridoideae</taxon>
        <taxon>Cynodonteae</taxon>
        <taxon>Eleusininae</taxon>
        <taxon>Eleusine</taxon>
    </lineage>
</organism>
<dbReference type="EMBL" id="BQKI01000075">
    <property type="protein sequence ID" value="GJN20933.1"/>
    <property type="molecule type" value="Genomic_DNA"/>
</dbReference>
<dbReference type="AlphaFoldDB" id="A0AAV5EEZ2"/>
<dbReference type="InterPro" id="IPR036908">
    <property type="entry name" value="RlpA-like_sf"/>
</dbReference>
<evidence type="ECO:0008006" key="8">
    <source>
        <dbReference type="Google" id="ProtNLM"/>
    </source>
</evidence>
<dbReference type="InterPro" id="IPR039271">
    <property type="entry name" value="Kiwellin-like"/>
</dbReference>
<comment type="similarity">
    <text evidence="2">Belongs to the kiwellin family.</text>
</comment>
<gene>
    <name evidence="6" type="primary">gb08372</name>
    <name evidence="6" type="ORF">PR202_gb08372</name>
</gene>
<accession>A0AAV5EEZ2</accession>
<dbReference type="GO" id="GO:0005576">
    <property type="term" value="C:extracellular region"/>
    <property type="evidence" value="ECO:0007669"/>
    <property type="project" value="UniProtKB-SubCell"/>
</dbReference>
<evidence type="ECO:0000256" key="5">
    <source>
        <dbReference type="SAM" id="SignalP"/>
    </source>
</evidence>
<evidence type="ECO:0000256" key="4">
    <source>
        <dbReference type="ARBA" id="ARBA00022729"/>
    </source>
</evidence>
<dbReference type="CDD" id="cd22270">
    <property type="entry name" value="DPBB_kiwellin-like"/>
    <property type="match status" value="2"/>
</dbReference>
<keyword evidence="4 5" id="KW-0732">Signal</keyword>
<keyword evidence="3" id="KW-0964">Secreted</keyword>
<keyword evidence="7" id="KW-1185">Reference proteome</keyword>
<dbReference type="PANTHER" id="PTHR33191">
    <property type="entry name" value="RIPENING-RELATED PROTEIN 2-RELATED"/>
    <property type="match status" value="1"/>
</dbReference>
<reference evidence="6" key="2">
    <citation type="submission" date="2021-12" db="EMBL/GenBank/DDBJ databases">
        <title>Resequencing data analysis of finger millet.</title>
        <authorList>
            <person name="Hatakeyama M."/>
            <person name="Aluri S."/>
            <person name="Balachadran M.T."/>
            <person name="Sivarajan S.R."/>
            <person name="Poveda L."/>
            <person name="Shimizu-Inatsugi R."/>
            <person name="Schlapbach R."/>
            <person name="Sreeman S.M."/>
            <person name="Shimizu K.K."/>
        </authorList>
    </citation>
    <scope>NUCLEOTIDE SEQUENCE</scope>
</reference>
<sequence>MANIVKQLAALVVVVLAVSSRTAAGPSACDGRFHSNGDKIVALSSGWLRLDGTRRCNRMIRITGPGGRSVLAKVVDECDSSRGCDDNIVDSSAVVWKALGLDTKVGRVRVTWADARSRAPLPGVTAAAAYPAVMTVNGFKRGEEGGGPAACDGHFHSDGDRITALSTRWFANGHRCHKKIRITSVHNGRSVEATVVDECDSSHGCKDNIVDASKAVWEALGLDTNIGEVPVTWSDA</sequence>
<feature type="signal peptide" evidence="5">
    <location>
        <begin position="1"/>
        <end position="24"/>
    </location>
</feature>
<reference evidence="6" key="1">
    <citation type="journal article" date="2018" name="DNA Res.">
        <title>Multiple hybrid de novo genome assembly of finger millet, an orphan allotetraploid crop.</title>
        <authorList>
            <person name="Hatakeyama M."/>
            <person name="Aluri S."/>
            <person name="Balachadran M.T."/>
            <person name="Sivarajan S.R."/>
            <person name="Patrignani A."/>
            <person name="Gruter S."/>
            <person name="Poveda L."/>
            <person name="Shimizu-Inatsugi R."/>
            <person name="Baeten J."/>
            <person name="Francoijs K.J."/>
            <person name="Nataraja K.N."/>
            <person name="Reddy Y.A.N."/>
            <person name="Phadnis S."/>
            <person name="Ravikumar R.L."/>
            <person name="Schlapbach R."/>
            <person name="Sreeman S.M."/>
            <person name="Shimizu K.K."/>
        </authorList>
    </citation>
    <scope>NUCLEOTIDE SEQUENCE</scope>
</reference>
<evidence type="ECO:0000256" key="2">
    <source>
        <dbReference type="ARBA" id="ARBA00005592"/>
    </source>
</evidence>
<dbReference type="SUPFAM" id="SSF50685">
    <property type="entry name" value="Barwin-like endoglucanases"/>
    <property type="match status" value="2"/>
</dbReference>
<evidence type="ECO:0000256" key="3">
    <source>
        <dbReference type="ARBA" id="ARBA00022525"/>
    </source>
</evidence>
<comment type="subcellular location">
    <subcellularLocation>
        <location evidence="1">Secreted</location>
    </subcellularLocation>
</comment>
<proteinExistence type="inferred from homology"/>
<name>A0AAV5EEZ2_ELECO</name>
<evidence type="ECO:0000256" key="1">
    <source>
        <dbReference type="ARBA" id="ARBA00004613"/>
    </source>
</evidence>